<comment type="caution">
    <text evidence="1">The sequence shown here is derived from an EMBL/GenBank/DDBJ whole genome shotgun (WGS) entry which is preliminary data.</text>
</comment>
<evidence type="ECO:0000313" key="2">
    <source>
        <dbReference type="Proteomes" id="UP000789901"/>
    </source>
</evidence>
<protein>
    <submittedName>
        <fullName evidence="1">45624_t:CDS:1</fullName>
    </submittedName>
</protein>
<dbReference type="Proteomes" id="UP000789901">
    <property type="component" value="Unassembled WGS sequence"/>
</dbReference>
<organism evidence="1 2">
    <name type="scientific">Gigaspora margarita</name>
    <dbReference type="NCBI Taxonomy" id="4874"/>
    <lineage>
        <taxon>Eukaryota</taxon>
        <taxon>Fungi</taxon>
        <taxon>Fungi incertae sedis</taxon>
        <taxon>Mucoromycota</taxon>
        <taxon>Glomeromycotina</taxon>
        <taxon>Glomeromycetes</taxon>
        <taxon>Diversisporales</taxon>
        <taxon>Gigasporaceae</taxon>
        <taxon>Gigaspora</taxon>
    </lineage>
</organism>
<accession>A0ABN7UVU0</accession>
<reference evidence="1 2" key="1">
    <citation type="submission" date="2021-06" db="EMBL/GenBank/DDBJ databases">
        <authorList>
            <person name="Kallberg Y."/>
            <person name="Tangrot J."/>
            <person name="Rosling A."/>
        </authorList>
    </citation>
    <scope>NUCLEOTIDE SEQUENCE [LARGE SCALE GENOMIC DNA]</scope>
    <source>
        <strain evidence="1 2">120-4 pot B 10/14</strain>
    </source>
</reference>
<feature type="non-terminal residue" evidence="1">
    <location>
        <position position="1"/>
    </location>
</feature>
<name>A0ABN7UVU0_GIGMA</name>
<sequence length="51" mass="6004">LYFQQNLDQDISRDIKVGAFKSIHSLYHEYSNESDVDVNGWINKLEELDDT</sequence>
<proteinExistence type="predicted"/>
<dbReference type="EMBL" id="CAJVQB010006570">
    <property type="protein sequence ID" value="CAG8687494.1"/>
    <property type="molecule type" value="Genomic_DNA"/>
</dbReference>
<evidence type="ECO:0000313" key="1">
    <source>
        <dbReference type="EMBL" id="CAG8687494.1"/>
    </source>
</evidence>
<gene>
    <name evidence="1" type="ORF">GMARGA_LOCUS11294</name>
</gene>
<keyword evidence="2" id="KW-1185">Reference proteome</keyword>